<dbReference type="GO" id="GO:0019905">
    <property type="term" value="F:syntaxin binding"/>
    <property type="evidence" value="ECO:0007669"/>
    <property type="project" value="TreeGrafter"/>
</dbReference>
<name>A0A2T3B855_AMORE</name>
<dbReference type="PROSITE" id="PS50192">
    <property type="entry name" value="T_SNARE"/>
    <property type="match status" value="1"/>
</dbReference>
<reference evidence="7 8" key="1">
    <citation type="journal article" date="2018" name="New Phytol.">
        <title>Comparative genomics and transcriptomics depict ericoid mycorrhizal fungi as versatile saprotrophs and plant mutualists.</title>
        <authorList>
            <person name="Martino E."/>
            <person name="Morin E."/>
            <person name="Grelet G.A."/>
            <person name="Kuo A."/>
            <person name="Kohler A."/>
            <person name="Daghino S."/>
            <person name="Barry K.W."/>
            <person name="Cichocki N."/>
            <person name="Clum A."/>
            <person name="Dockter R.B."/>
            <person name="Hainaut M."/>
            <person name="Kuo R.C."/>
            <person name="LaButti K."/>
            <person name="Lindahl B.D."/>
            <person name="Lindquist E.A."/>
            <person name="Lipzen A."/>
            <person name="Khouja H.R."/>
            <person name="Magnuson J."/>
            <person name="Murat C."/>
            <person name="Ohm R.A."/>
            <person name="Singer S.W."/>
            <person name="Spatafora J.W."/>
            <person name="Wang M."/>
            <person name="Veneault-Fourrey C."/>
            <person name="Henrissat B."/>
            <person name="Grigoriev I.V."/>
            <person name="Martin F.M."/>
            <person name="Perotto S."/>
        </authorList>
    </citation>
    <scope>NUCLEOTIDE SEQUENCE [LARGE SCALE GENOMIC DNA]</scope>
    <source>
        <strain evidence="7 8">ATCC 22711</strain>
    </source>
</reference>
<evidence type="ECO:0000313" key="8">
    <source>
        <dbReference type="Proteomes" id="UP000241818"/>
    </source>
</evidence>
<dbReference type="FunFam" id="1.20.5.110:FF:000043">
    <property type="entry name" value="Protein transport protein sec9"/>
    <property type="match status" value="1"/>
</dbReference>
<comment type="similarity">
    <text evidence="1">Belongs to the SNAP-25 family.</text>
</comment>
<dbReference type="EMBL" id="KZ679008">
    <property type="protein sequence ID" value="PSS23021.1"/>
    <property type="molecule type" value="Genomic_DNA"/>
</dbReference>
<dbReference type="GO" id="GO:0005484">
    <property type="term" value="F:SNAP receptor activity"/>
    <property type="evidence" value="ECO:0007669"/>
    <property type="project" value="TreeGrafter"/>
</dbReference>
<organism evidence="7 8">
    <name type="scientific">Amorphotheca resinae ATCC 22711</name>
    <dbReference type="NCBI Taxonomy" id="857342"/>
    <lineage>
        <taxon>Eukaryota</taxon>
        <taxon>Fungi</taxon>
        <taxon>Dikarya</taxon>
        <taxon>Ascomycota</taxon>
        <taxon>Pezizomycotina</taxon>
        <taxon>Leotiomycetes</taxon>
        <taxon>Helotiales</taxon>
        <taxon>Amorphothecaceae</taxon>
        <taxon>Amorphotheca</taxon>
    </lineage>
</organism>
<feature type="domain" description="T-SNARE coiled-coil homology" evidence="6">
    <location>
        <begin position="398"/>
        <end position="460"/>
    </location>
</feature>
<keyword evidence="8" id="KW-1185">Reference proteome</keyword>
<dbReference type="CDD" id="cd15886">
    <property type="entry name" value="SNARE_SEC9N"/>
    <property type="match status" value="1"/>
</dbReference>
<feature type="compositionally biased region" description="Gly residues" evidence="5">
    <location>
        <begin position="121"/>
        <end position="137"/>
    </location>
</feature>
<dbReference type="FunFam" id="1.20.5.110:FF:000048">
    <property type="entry name" value="Protein transport protein SEC9"/>
    <property type="match status" value="1"/>
</dbReference>
<dbReference type="CDD" id="cd15857">
    <property type="entry name" value="SNARE_SEC9C"/>
    <property type="match status" value="1"/>
</dbReference>
<dbReference type="GeneID" id="36571647"/>
<dbReference type="InterPro" id="IPR000727">
    <property type="entry name" value="T_SNARE_dom"/>
</dbReference>
<feature type="compositionally biased region" description="Low complexity" evidence="5">
    <location>
        <begin position="138"/>
        <end position="155"/>
    </location>
</feature>
<dbReference type="SMART" id="SM00397">
    <property type="entry name" value="t_SNARE"/>
    <property type="match status" value="2"/>
</dbReference>
<accession>A0A2T3B855</accession>
<evidence type="ECO:0000259" key="6">
    <source>
        <dbReference type="PROSITE" id="PS50192"/>
    </source>
</evidence>
<keyword evidence="3" id="KW-0653">Protein transport</keyword>
<dbReference type="GO" id="GO:0005886">
    <property type="term" value="C:plasma membrane"/>
    <property type="evidence" value="ECO:0007669"/>
    <property type="project" value="TreeGrafter"/>
</dbReference>
<dbReference type="GO" id="GO:0031201">
    <property type="term" value="C:SNARE complex"/>
    <property type="evidence" value="ECO:0007669"/>
    <property type="project" value="TreeGrafter"/>
</dbReference>
<evidence type="ECO:0000256" key="3">
    <source>
        <dbReference type="ARBA" id="ARBA00022927"/>
    </source>
</evidence>
<evidence type="ECO:0000256" key="4">
    <source>
        <dbReference type="ARBA" id="ARBA00072549"/>
    </source>
</evidence>
<dbReference type="AlphaFoldDB" id="A0A2T3B855"/>
<dbReference type="RefSeq" id="XP_024723067.1">
    <property type="nucleotide sequence ID" value="XM_024863566.1"/>
</dbReference>
<keyword evidence="2" id="KW-0813">Transport</keyword>
<evidence type="ECO:0000256" key="5">
    <source>
        <dbReference type="SAM" id="MobiDB-lite"/>
    </source>
</evidence>
<evidence type="ECO:0000313" key="7">
    <source>
        <dbReference type="EMBL" id="PSS23021.1"/>
    </source>
</evidence>
<feature type="compositionally biased region" description="Polar residues" evidence="5">
    <location>
        <begin position="189"/>
        <end position="199"/>
    </location>
</feature>
<sequence>MKKFGFGRRGDGDEDSNRLALFGSRSKSTSPAPASSNPYAQPPPAADPYANTPQPSYGPSGPSPYQQAKQTYLAPATTAAPAAAPGFGAGRGGLPNGPAPYNGGYGGPPAPAAVSRTPAPNGGGYAADRYGSGGGYGANRYGGPSADTGGSRYGPSGYGGLGRTISNETTSTEDNREALFAGAKERYAQKNNHPHNNGQPDGGHAAESSTPGAEGTDSGYGTYGDERQLTSEEQEEEDVQATKQQIRFMKQEDVSSTRNALRLAHQAEETGRATLARLGAQGDRIHNTEKNLDLASNHNRIAEEKSKELKTLNRSMFAVHVSNPFTASSRRAERDQEIIEKHRAEREQRDATRQAAFGTQQRMERAFRDLRPGETSFRSKASLAERAKYQFEADSEDDEMENEIDHNLDALGHAAGRLNALARATGREVDEQNKHIDKIIEKSDRVDDQIAMNRARLDRIH</sequence>
<gene>
    <name evidence="7" type="ORF">M430DRAFT_16958</name>
</gene>
<evidence type="ECO:0000256" key="2">
    <source>
        <dbReference type="ARBA" id="ARBA00022448"/>
    </source>
</evidence>
<feature type="compositionally biased region" description="Polar residues" evidence="5">
    <location>
        <begin position="25"/>
        <end position="37"/>
    </location>
</feature>
<proteinExistence type="inferred from homology"/>
<dbReference type="OrthoDB" id="18679at2759"/>
<dbReference type="GO" id="GO:0006887">
    <property type="term" value="P:exocytosis"/>
    <property type="evidence" value="ECO:0007669"/>
    <property type="project" value="TreeGrafter"/>
</dbReference>
<feature type="compositionally biased region" description="Low complexity" evidence="5">
    <location>
        <begin position="47"/>
        <end position="67"/>
    </location>
</feature>
<feature type="compositionally biased region" description="Basic and acidic residues" evidence="5">
    <location>
        <begin position="173"/>
        <end position="188"/>
    </location>
</feature>
<dbReference type="Proteomes" id="UP000241818">
    <property type="component" value="Unassembled WGS sequence"/>
</dbReference>
<dbReference type="PANTHER" id="PTHR19305">
    <property type="entry name" value="SYNAPTOSOMAL ASSOCIATED PROTEIN"/>
    <property type="match status" value="1"/>
</dbReference>
<dbReference type="InParanoid" id="A0A2T3B855"/>
<evidence type="ECO:0000256" key="1">
    <source>
        <dbReference type="ARBA" id="ARBA00009480"/>
    </source>
</evidence>
<feature type="region of interest" description="Disordered" evidence="5">
    <location>
        <begin position="1"/>
        <end position="259"/>
    </location>
</feature>
<dbReference type="SUPFAM" id="SSF58038">
    <property type="entry name" value="SNARE fusion complex"/>
    <property type="match status" value="2"/>
</dbReference>
<dbReference type="GO" id="GO:0006906">
    <property type="term" value="P:vesicle fusion"/>
    <property type="evidence" value="ECO:0007669"/>
    <property type="project" value="TreeGrafter"/>
</dbReference>
<dbReference type="STRING" id="857342.A0A2T3B855"/>
<feature type="compositionally biased region" description="Basic and acidic residues" evidence="5">
    <location>
        <begin position="8"/>
        <end position="17"/>
    </location>
</feature>
<feature type="compositionally biased region" description="Low complexity" evidence="5">
    <location>
        <begin position="74"/>
        <end position="86"/>
    </location>
</feature>
<protein>
    <recommendedName>
        <fullName evidence="4">Protein transport protein SEC9</fullName>
    </recommendedName>
</protein>
<dbReference type="Gene3D" id="1.20.5.110">
    <property type="match status" value="2"/>
</dbReference>
<dbReference type="GO" id="GO:0015031">
    <property type="term" value="P:protein transport"/>
    <property type="evidence" value="ECO:0007669"/>
    <property type="project" value="UniProtKB-KW"/>
</dbReference>
<dbReference type="PANTHER" id="PTHR19305:SF9">
    <property type="entry name" value="SYNAPTOSOMAL-ASSOCIATED PROTEIN 29"/>
    <property type="match status" value="1"/>
</dbReference>